<feature type="domain" description="Glycosyltransferase 2-like" evidence="2">
    <location>
        <begin position="399"/>
        <end position="613"/>
    </location>
</feature>
<dbReference type="SUPFAM" id="SSF53448">
    <property type="entry name" value="Nucleotide-diphospho-sugar transferases"/>
    <property type="match status" value="1"/>
</dbReference>
<dbReference type="OrthoDB" id="38531at2759"/>
<name>A0A6A5VH51_9PLEO</name>
<accession>A0A6A5VH51</accession>
<organism evidence="4 5">
    <name type="scientific">Bimuria novae-zelandiae CBS 107.79</name>
    <dbReference type="NCBI Taxonomy" id="1447943"/>
    <lineage>
        <taxon>Eukaryota</taxon>
        <taxon>Fungi</taxon>
        <taxon>Dikarya</taxon>
        <taxon>Ascomycota</taxon>
        <taxon>Pezizomycotina</taxon>
        <taxon>Dothideomycetes</taxon>
        <taxon>Pleosporomycetidae</taxon>
        <taxon>Pleosporales</taxon>
        <taxon>Massarineae</taxon>
        <taxon>Didymosphaeriaceae</taxon>
        <taxon>Bimuria</taxon>
    </lineage>
</organism>
<feature type="transmembrane region" description="Helical" evidence="1">
    <location>
        <begin position="725"/>
        <end position="744"/>
    </location>
</feature>
<gene>
    <name evidence="4" type="ORF">BU23DRAFT_580744</name>
</gene>
<feature type="domain" description="DUF7928" evidence="3">
    <location>
        <begin position="53"/>
        <end position="110"/>
    </location>
</feature>
<evidence type="ECO:0000256" key="1">
    <source>
        <dbReference type="SAM" id="Phobius"/>
    </source>
</evidence>
<evidence type="ECO:0000259" key="3">
    <source>
        <dbReference type="Pfam" id="PF25550"/>
    </source>
</evidence>
<feature type="transmembrane region" description="Helical" evidence="1">
    <location>
        <begin position="630"/>
        <end position="650"/>
    </location>
</feature>
<reference evidence="4" key="1">
    <citation type="journal article" date="2020" name="Stud. Mycol.">
        <title>101 Dothideomycetes genomes: a test case for predicting lifestyles and emergence of pathogens.</title>
        <authorList>
            <person name="Haridas S."/>
            <person name="Albert R."/>
            <person name="Binder M."/>
            <person name="Bloem J."/>
            <person name="Labutti K."/>
            <person name="Salamov A."/>
            <person name="Andreopoulos B."/>
            <person name="Baker S."/>
            <person name="Barry K."/>
            <person name="Bills G."/>
            <person name="Bluhm B."/>
            <person name="Cannon C."/>
            <person name="Castanera R."/>
            <person name="Culley D."/>
            <person name="Daum C."/>
            <person name="Ezra D."/>
            <person name="Gonzalez J."/>
            <person name="Henrissat B."/>
            <person name="Kuo A."/>
            <person name="Liang C."/>
            <person name="Lipzen A."/>
            <person name="Lutzoni F."/>
            <person name="Magnuson J."/>
            <person name="Mondo S."/>
            <person name="Nolan M."/>
            <person name="Ohm R."/>
            <person name="Pangilinan J."/>
            <person name="Park H.-J."/>
            <person name="Ramirez L."/>
            <person name="Alfaro M."/>
            <person name="Sun H."/>
            <person name="Tritt A."/>
            <person name="Yoshinaga Y."/>
            <person name="Zwiers L.-H."/>
            <person name="Turgeon B."/>
            <person name="Goodwin S."/>
            <person name="Spatafora J."/>
            <person name="Crous P."/>
            <person name="Grigoriev I."/>
        </authorList>
    </citation>
    <scope>NUCLEOTIDE SEQUENCE</scope>
    <source>
        <strain evidence="4">CBS 107.79</strain>
    </source>
</reference>
<feature type="transmembrane region" description="Helical" evidence="1">
    <location>
        <begin position="756"/>
        <end position="773"/>
    </location>
</feature>
<keyword evidence="1" id="KW-0812">Transmembrane</keyword>
<dbReference type="EMBL" id="ML976685">
    <property type="protein sequence ID" value="KAF1972617.1"/>
    <property type="molecule type" value="Genomic_DNA"/>
</dbReference>
<dbReference type="InterPro" id="IPR029044">
    <property type="entry name" value="Nucleotide-diphossugar_trans"/>
</dbReference>
<keyword evidence="5" id="KW-1185">Reference proteome</keyword>
<dbReference type="InterPro" id="IPR057688">
    <property type="entry name" value="DUF7928"/>
</dbReference>
<dbReference type="Proteomes" id="UP000800036">
    <property type="component" value="Unassembled WGS sequence"/>
</dbReference>
<evidence type="ECO:0000259" key="2">
    <source>
        <dbReference type="Pfam" id="PF13632"/>
    </source>
</evidence>
<feature type="transmembrane region" description="Helical" evidence="1">
    <location>
        <begin position="184"/>
        <end position="205"/>
    </location>
</feature>
<dbReference type="InterPro" id="IPR001173">
    <property type="entry name" value="Glyco_trans_2-like"/>
</dbReference>
<proteinExistence type="predicted"/>
<evidence type="ECO:0000313" key="4">
    <source>
        <dbReference type="EMBL" id="KAF1972617.1"/>
    </source>
</evidence>
<dbReference type="PANTHER" id="PTHR35408">
    <property type="entry name" value="CHROMOSOME 15, WHOLE GENOME SHOTGUN SEQUENCE"/>
    <property type="match status" value="1"/>
</dbReference>
<dbReference type="Pfam" id="PF13632">
    <property type="entry name" value="Glyco_trans_2_3"/>
    <property type="match status" value="1"/>
</dbReference>
<evidence type="ECO:0000313" key="5">
    <source>
        <dbReference type="Proteomes" id="UP000800036"/>
    </source>
</evidence>
<keyword evidence="1" id="KW-1133">Transmembrane helix</keyword>
<dbReference type="Gene3D" id="3.90.550.10">
    <property type="entry name" value="Spore Coat Polysaccharide Biosynthesis Protein SpsA, Chain A"/>
    <property type="match status" value="1"/>
</dbReference>
<dbReference type="PANTHER" id="PTHR35408:SF3">
    <property type="entry name" value="GLYCOSYLTRANSFERASE 2-LIKE DOMAIN-CONTAINING PROTEIN"/>
    <property type="match status" value="1"/>
</dbReference>
<protein>
    <submittedName>
        <fullName evidence="4">Uncharacterized protein</fullName>
    </submittedName>
</protein>
<dbReference type="Pfam" id="PF25550">
    <property type="entry name" value="DUF7928"/>
    <property type="match status" value="1"/>
</dbReference>
<feature type="transmembrane region" description="Helical" evidence="1">
    <location>
        <begin position="670"/>
        <end position="691"/>
    </location>
</feature>
<dbReference type="AlphaFoldDB" id="A0A6A5VH51"/>
<keyword evidence="1" id="KW-0472">Membrane</keyword>
<feature type="transmembrane region" description="Helical" evidence="1">
    <location>
        <begin position="591"/>
        <end position="618"/>
    </location>
</feature>
<feature type="transmembrane region" description="Helical" evidence="1">
    <location>
        <begin position="152"/>
        <end position="172"/>
    </location>
</feature>
<sequence>MTANFIHGKQEEKLWTTGAKGEGVFLKRSRGSYITCPETLKYDGSLIYDSIHKLNVQVIPDIEALPFCQKHQCAAFVLSEKMLVVWEDQPHSLIKRATDIDDALFNMICMEPPINDKRDRADPRNTFHNWQGMHNETDKDEKRPTMIYQPCFTALTLILAIGVVGLGWRHIAIEITVDGGYSRLLFLIAVVPQLWLGLFFFQALVGNCAQILGCVQAMEQNTKIYSGRAPYRLCSNNLPHVTIQMPVYKENLATVIAPTIRSLKRAISTYEMQGGSANIFINDDGMQVISEEDAKARQDYYDSNNIGWVARPPHNPDGKIENKPKYFRHGKFKKASNMNFGLRVSMDLEQLLADPYYEFLRSNDDWDQQQENEIYVQEMGNLIDKHGAWADGNIRIGDYILLVDSDTRIPADCLLEAVSELEKCKNLAILQFSSGVMNVTDNFFEKGITFFTNLIYTQIKFAVANGDTAPFVGHNAVLRWSAIQEIAYTVPDERFIEKYWSEETVSEDFDMALRLQTKGYLVRLAAYQGDGFKEGVSLTVYDELHRWEKYAYGCNELIFHPVRYWIRRGPLTGVFIRFLTSGMPLPSKLTIIAYIGTYYAIGSAWVLTLGNYFLIGWFEGLLDHYYIDSYKVYFSIVCVFTALGNIALALLRHRLGENDFFHNLVVNLKWVPLLVLFLGGISFHVSQALLWHMFDLDMDWGATAKDMEVLSFFQEFPKVLRRFRISFLFCVLTAIGMIVCAYAVPTIWQIRGFTSVYPFSCVVVSHFLLPLVLNPNLMRFTW</sequence>